<accession>A0A5R8PDY3</accession>
<sequence length="314" mass="34757">MTDPLAGVDRLPGWQQRLLQEVQDLSYERSRVLKYEFPTYFPGSESGHLPLQIWRGQLGDVHSQRMHAWTRAVDAGIPRETVDTVAEIGAYGTRWADSPYAPPPSEHPDLDHIVDHLAFDAYRLEQTAAMHAGRVTMRGVLRPGPAEIGLPEQTRRNMVATAHRAAIFAQIAVLSEVEAAAIWDRDTSTWDRMIGSLMEHVDDFAFVEGWRAASWGHIETTMTADIHTLTDMYGLSSPPQWWPPDPDTLLARAGAAVARYHDRTTTGTADEHGSAPDAAMVIDADPGIETDSEIAAEFDPGASTERQIDPDLGW</sequence>
<dbReference type="EMBL" id="VBUU01000017">
    <property type="protein sequence ID" value="TLG08727.1"/>
    <property type="molecule type" value="Genomic_DNA"/>
</dbReference>
<dbReference type="AlphaFoldDB" id="A0A5R8PDY3"/>
<evidence type="ECO:0000256" key="1">
    <source>
        <dbReference type="SAM" id="MobiDB-lite"/>
    </source>
</evidence>
<reference evidence="2 3" key="1">
    <citation type="submission" date="2019-05" db="EMBL/GenBank/DDBJ databases">
        <title>Genomes sequences of two Nocardia cyriacigeorgica environmental isolates, type strains Nocardia asteroides ATCC 19247 and Nocardia cyriacigeorgica DSM 44484.</title>
        <authorList>
            <person name="Vautrin F."/>
            <person name="Bergeron E."/>
            <person name="Dubost A."/>
            <person name="Abrouk D."/>
            <person name="Rodriguez Nava V."/>
            <person name="Pujic P."/>
        </authorList>
    </citation>
    <scope>NUCLEOTIDE SEQUENCE [LARGE SCALE GENOMIC DNA]</scope>
    <source>
        <strain evidence="2 3">EML 1456</strain>
    </source>
</reference>
<comment type="caution">
    <text evidence="2">The sequence shown here is derived from an EMBL/GenBank/DDBJ whole genome shotgun (WGS) entry which is preliminary data.</text>
</comment>
<proteinExistence type="predicted"/>
<feature type="region of interest" description="Disordered" evidence="1">
    <location>
        <begin position="295"/>
        <end position="314"/>
    </location>
</feature>
<dbReference type="RefSeq" id="WP_138457052.1">
    <property type="nucleotide sequence ID" value="NZ_VBUU01000017.1"/>
</dbReference>
<protein>
    <submittedName>
        <fullName evidence="2">Uncharacterized protein</fullName>
    </submittedName>
</protein>
<dbReference type="Proteomes" id="UP000308349">
    <property type="component" value="Unassembled WGS sequence"/>
</dbReference>
<gene>
    <name evidence="2" type="ORF">FEK35_17470</name>
</gene>
<evidence type="ECO:0000313" key="3">
    <source>
        <dbReference type="Proteomes" id="UP000308349"/>
    </source>
</evidence>
<evidence type="ECO:0000313" key="2">
    <source>
        <dbReference type="EMBL" id="TLG08727.1"/>
    </source>
</evidence>
<name>A0A5R8PDY3_9NOCA</name>
<organism evidence="2 3">
    <name type="scientific">Nocardia cyriacigeorgica</name>
    <dbReference type="NCBI Taxonomy" id="135487"/>
    <lineage>
        <taxon>Bacteria</taxon>
        <taxon>Bacillati</taxon>
        <taxon>Actinomycetota</taxon>
        <taxon>Actinomycetes</taxon>
        <taxon>Mycobacteriales</taxon>
        <taxon>Nocardiaceae</taxon>
        <taxon>Nocardia</taxon>
    </lineage>
</organism>